<organism evidence="1 2">
    <name type="scientific">Trifolium subterraneum</name>
    <name type="common">Subterranean clover</name>
    <dbReference type="NCBI Taxonomy" id="3900"/>
    <lineage>
        <taxon>Eukaryota</taxon>
        <taxon>Viridiplantae</taxon>
        <taxon>Streptophyta</taxon>
        <taxon>Embryophyta</taxon>
        <taxon>Tracheophyta</taxon>
        <taxon>Spermatophyta</taxon>
        <taxon>Magnoliopsida</taxon>
        <taxon>eudicotyledons</taxon>
        <taxon>Gunneridae</taxon>
        <taxon>Pentapetalae</taxon>
        <taxon>rosids</taxon>
        <taxon>fabids</taxon>
        <taxon>Fabales</taxon>
        <taxon>Fabaceae</taxon>
        <taxon>Papilionoideae</taxon>
        <taxon>50 kb inversion clade</taxon>
        <taxon>NPAAA clade</taxon>
        <taxon>Hologalegina</taxon>
        <taxon>IRL clade</taxon>
        <taxon>Trifolieae</taxon>
        <taxon>Trifolium</taxon>
    </lineage>
</organism>
<evidence type="ECO:0000313" key="2">
    <source>
        <dbReference type="Proteomes" id="UP000242715"/>
    </source>
</evidence>
<accession>A0A2Z6PB04</accession>
<dbReference type="AlphaFoldDB" id="A0A2Z6PB04"/>
<keyword evidence="2" id="KW-1185">Reference proteome</keyword>
<protein>
    <submittedName>
        <fullName evidence="1">Uncharacterized protein</fullName>
    </submittedName>
</protein>
<sequence length="75" mass="8939">MRNRTTNLFHPSTSHRRRTTFNLQSPLMDTFREQQWKGLRNIGVGRKLKDAKLFSLVLDTKENTVYKLIQSFNRT</sequence>
<reference evidence="2" key="1">
    <citation type="journal article" date="2017" name="Front. Plant Sci.">
        <title>Climate Clever Clovers: New Paradigm to Reduce the Environmental Footprint of Ruminants by Breeding Low Methanogenic Forages Utilizing Haplotype Variation.</title>
        <authorList>
            <person name="Kaur P."/>
            <person name="Appels R."/>
            <person name="Bayer P.E."/>
            <person name="Keeble-Gagnere G."/>
            <person name="Wang J."/>
            <person name="Hirakawa H."/>
            <person name="Shirasawa K."/>
            <person name="Vercoe P."/>
            <person name="Stefanova K."/>
            <person name="Durmic Z."/>
            <person name="Nichols P."/>
            <person name="Revell C."/>
            <person name="Isobe S.N."/>
            <person name="Edwards D."/>
            <person name="Erskine W."/>
        </authorList>
    </citation>
    <scope>NUCLEOTIDE SEQUENCE [LARGE SCALE GENOMIC DNA]</scope>
    <source>
        <strain evidence="2">cv. Daliak</strain>
    </source>
</reference>
<gene>
    <name evidence="1" type="ORF">TSUD_219470</name>
</gene>
<evidence type="ECO:0000313" key="1">
    <source>
        <dbReference type="EMBL" id="GAU40237.1"/>
    </source>
</evidence>
<proteinExistence type="predicted"/>
<name>A0A2Z6PB04_TRISU</name>
<dbReference type="EMBL" id="DF973796">
    <property type="protein sequence ID" value="GAU40237.1"/>
    <property type="molecule type" value="Genomic_DNA"/>
</dbReference>
<dbReference type="Proteomes" id="UP000242715">
    <property type="component" value="Unassembled WGS sequence"/>
</dbReference>